<keyword evidence="1" id="KW-0805">Transcription regulation</keyword>
<dbReference type="Proteomes" id="UP001442468">
    <property type="component" value="Unassembled WGS sequence"/>
</dbReference>
<name>A0ABV1NCF9_9GAMM</name>
<keyword evidence="3" id="KW-0804">Transcription</keyword>
<dbReference type="CDD" id="cd06170">
    <property type="entry name" value="LuxR_C_like"/>
    <property type="match status" value="1"/>
</dbReference>
<evidence type="ECO:0000259" key="4">
    <source>
        <dbReference type="PROSITE" id="PS50043"/>
    </source>
</evidence>
<evidence type="ECO:0000256" key="1">
    <source>
        <dbReference type="ARBA" id="ARBA00023015"/>
    </source>
</evidence>
<dbReference type="SUPFAM" id="SSF46894">
    <property type="entry name" value="C-terminal effector domain of the bipartite response regulators"/>
    <property type="match status" value="1"/>
</dbReference>
<dbReference type="PRINTS" id="PR00038">
    <property type="entry name" value="HTHLUXR"/>
</dbReference>
<evidence type="ECO:0000313" key="6">
    <source>
        <dbReference type="Proteomes" id="UP001442468"/>
    </source>
</evidence>
<dbReference type="SMART" id="SM00421">
    <property type="entry name" value="HTH_LUXR"/>
    <property type="match status" value="1"/>
</dbReference>
<dbReference type="InterPro" id="IPR000792">
    <property type="entry name" value="Tscrpt_reg_LuxR_C"/>
</dbReference>
<accession>A0ABV1NCF9</accession>
<proteinExistence type="predicted"/>
<dbReference type="Pfam" id="PF00196">
    <property type="entry name" value="GerE"/>
    <property type="match status" value="1"/>
</dbReference>
<evidence type="ECO:0000313" key="5">
    <source>
        <dbReference type="EMBL" id="MEQ6916742.1"/>
    </source>
</evidence>
<dbReference type="Gene3D" id="3.40.50.2300">
    <property type="match status" value="1"/>
</dbReference>
<keyword evidence="2" id="KW-0238">DNA-binding</keyword>
<feature type="domain" description="HTH luxR-type" evidence="4">
    <location>
        <begin position="146"/>
        <end position="211"/>
    </location>
</feature>
<keyword evidence="6" id="KW-1185">Reference proteome</keyword>
<gene>
    <name evidence="5" type="ORF">ABE960_04285</name>
</gene>
<dbReference type="PROSITE" id="PS00622">
    <property type="entry name" value="HTH_LUXR_1"/>
    <property type="match status" value="1"/>
</dbReference>
<comment type="caution">
    <text evidence="5">The sequence shown here is derived from an EMBL/GenBank/DDBJ whole genome shotgun (WGS) entry which is preliminary data.</text>
</comment>
<dbReference type="PANTHER" id="PTHR44688:SF25">
    <property type="entry name" value="HTH LUXR-TYPE DOMAIN-CONTAINING PROTEIN"/>
    <property type="match status" value="1"/>
</dbReference>
<reference evidence="5 6" key="1">
    <citation type="submission" date="2024-05" db="EMBL/GenBank/DDBJ databases">
        <title>Halomonas sp. SSM6 16S ribosomal RNA gene Genome sequencing and assembly.</title>
        <authorList>
            <person name="Yook S."/>
        </authorList>
    </citation>
    <scope>NUCLEOTIDE SEQUENCE [LARGE SCALE GENOMIC DNA]</scope>
    <source>
        <strain evidence="5 6">SSM6</strain>
    </source>
</reference>
<dbReference type="PROSITE" id="PS50043">
    <property type="entry name" value="HTH_LUXR_2"/>
    <property type="match status" value="1"/>
</dbReference>
<protein>
    <submittedName>
        <fullName evidence="5">Response regulator transcription factor</fullName>
    </submittedName>
</protein>
<dbReference type="RefSeq" id="WP_349761003.1">
    <property type="nucleotide sequence ID" value="NZ_JBEGCJ010000002.1"/>
</dbReference>
<dbReference type="PANTHER" id="PTHR44688">
    <property type="entry name" value="DNA-BINDING TRANSCRIPTIONAL ACTIVATOR DEVR_DOSR"/>
    <property type="match status" value="1"/>
</dbReference>
<organism evidence="5 6">
    <name type="scientific">Halomonas aquatica</name>
    <dbReference type="NCBI Taxonomy" id="3151123"/>
    <lineage>
        <taxon>Bacteria</taxon>
        <taxon>Pseudomonadati</taxon>
        <taxon>Pseudomonadota</taxon>
        <taxon>Gammaproteobacteria</taxon>
        <taxon>Oceanospirillales</taxon>
        <taxon>Halomonadaceae</taxon>
        <taxon>Halomonas</taxon>
    </lineage>
</organism>
<dbReference type="EMBL" id="JBEGCJ010000002">
    <property type="protein sequence ID" value="MEQ6916742.1"/>
    <property type="molecule type" value="Genomic_DNA"/>
</dbReference>
<sequence>MVGDAPLIQLVTELNAPAQLFGDFLHQQLDCKVVLLSPQATLKPREGCHLLVLLDVDHLDDAALHEWQRQAGDLSEITLAAFNLRDERHAVELLASLNLFGVFYRSDSLALICKGLRLMLTKRQPWMTRSLMARLLDNYRHHQIDIYRPTCGLTRRELEILSLLGSGASNREIADLLFVSEHTVKSHLYNVFRKIDVHSRSQAIHWAHLHLGTPPLLKRRKS</sequence>
<dbReference type="InterPro" id="IPR036388">
    <property type="entry name" value="WH-like_DNA-bd_sf"/>
</dbReference>
<dbReference type="InterPro" id="IPR016032">
    <property type="entry name" value="Sig_transdc_resp-reg_C-effctor"/>
</dbReference>
<evidence type="ECO:0000256" key="3">
    <source>
        <dbReference type="ARBA" id="ARBA00023163"/>
    </source>
</evidence>
<dbReference type="Gene3D" id="1.10.10.10">
    <property type="entry name" value="Winged helix-like DNA-binding domain superfamily/Winged helix DNA-binding domain"/>
    <property type="match status" value="1"/>
</dbReference>
<evidence type="ECO:0000256" key="2">
    <source>
        <dbReference type="ARBA" id="ARBA00023125"/>
    </source>
</evidence>